<evidence type="ECO:0000313" key="1">
    <source>
        <dbReference type="EMBL" id="PKU83987.1"/>
    </source>
</evidence>
<sequence>MNPEKPRHGTKAKPQKRLTAPNIYYASRTYFQISQVIQEYRKTSYRMPMSILASSKQAILY</sequence>
<gene>
    <name evidence="1" type="ORF">MA16_Dca006462</name>
</gene>
<keyword evidence="2" id="KW-1185">Reference proteome</keyword>
<protein>
    <submittedName>
        <fullName evidence="1">Fanconi anemia group J protein</fullName>
    </submittedName>
</protein>
<reference evidence="1 2" key="2">
    <citation type="journal article" date="2017" name="Nature">
        <title>The Apostasia genome and the evolution of orchids.</title>
        <authorList>
            <person name="Zhang G.Q."/>
            <person name="Liu K.W."/>
            <person name="Li Z."/>
            <person name="Lohaus R."/>
            <person name="Hsiao Y.Y."/>
            <person name="Niu S.C."/>
            <person name="Wang J.Y."/>
            <person name="Lin Y.C."/>
            <person name="Xu Q."/>
            <person name="Chen L.J."/>
            <person name="Yoshida K."/>
            <person name="Fujiwara S."/>
            <person name="Wang Z.W."/>
            <person name="Zhang Y.Q."/>
            <person name="Mitsuda N."/>
            <person name="Wang M."/>
            <person name="Liu G.H."/>
            <person name="Pecoraro L."/>
            <person name="Huang H.X."/>
            <person name="Xiao X.J."/>
            <person name="Lin M."/>
            <person name="Wu X.Y."/>
            <person name="Wu W.L."/>
            <person name="Chen Y.Y."/>
            <person name="Chang S.B."/>
            <person name="Sakamoto S."/>
            <person name="Ohme-Takagi M."/>
            <person name="Yagi M."/>
            <person name="Zeng S.J."/>
            <person name="Shen C.Y."/>
            <person name="Yeh C.M."/>
            <person name="Luo Y.B."/>
            <person name="Tsai W.C."/>
            <person name="Van de Peer Y."/>
            <person name="Liu Z.J."/>
        </authorList>
    </citation>
    <scope>NUCLEOTIDE SEQUENCE [LARGE SCALE GENOMIC DNA]</scope>
    <source>
        <tissue evidence="1">The whole plant</tissue>
    </source>
</reference>
<evidence type="ECO:0000313" key="2">
    <source>
        <dbReference type="Proteomes" id="UP000233837"/>
    </source>
</evidence>
<reference evidence="1 2" key="1">
    <citation type="journal article" date="2016" name="Sci. Rep.">
        <title>The Dendrobium catenatum Lindl. genome sequence provides insights into polysaccharide synthase, floral development and adaptive evolution.</title>
        <authorList>
            <person name="Zhang G.Q."/>
            <person name="Xu Q."/>
            <person name="Bian C."/>
            <person name="Tsai W.C."/>
            <person name="Yeh C.M."/>
            <person name="Liu K.W."/>
            <person name="Yoshida K."/>
            <person name="Zhang L.S."/>
            <person name="Chang S.B."/>
            <person name="Chen F."/>
            <person name="Shi Y."/>
            <person name="Su Y.Y."/>
            <person name="Zhang Y.Q."/>
            <person name="Chen L.J."/>
            <person name="Yin Y."/>
            <person name="Lin M."/>
            <person name="Huang H."/>
            <person name="Deng H."/>
            <person name="Wang Z.W."/>
            <person name="Zhu S.L."/>
            <person name="Zhao X."/>
            <person name="Deng C."/>
            <person name="Niu S.C."/>
            <person name="Huang J."/>
            <person name="Wang M."/>
            <person name="Liu G.H."/>
            <person name="Yang H.J."/>
            <person name="Xiao X.J."/>
            <person name="Hsiao Y.Y."/>
            <person name="Wu W.L."/>
            <person name="Chen Y.Y."/>
            <person name="Mitsuda N."/>
            <person name="Ohme-Takagi M."/>
            <person name="Luo Y.B."/>
            <person name="Van de Peer Y."/>
            <person name="Liu Z.J."/>
        </authorList>
    </citation>
    <scope>NUCLEOTIDE SEQUENCE [LARGE SCALE GENOMIC DNA]</scope>
    <source>
        <tissue evidence="1">The whole plant</tissue>
    </source>
</reference>
<proteinExistence type="predicted"/>
<name>A0A2I0X7U4_9ASPA</name>
<organism evidence="1 2">
    <name type="scientific">Dendrobium catenatum</name>
    <dbReference type="NCBI Taxonomy" id="906689"/>
    <lineage>
        <taxon>Eukaryota</taxon>
        <taxon>Viridiplantae</taxon>
        <taxon>Streptophyta</taxon>
        <taxon>Embryophyta</taxon>
        <taxon>Tracheophyta</taxon>
        <taxon>Spermatophyta</taxon>
        <taxon>Magnoliopsida</taxon>
        <taxon>Liliopsida</taxon>
        <taxon>Asparagales</taxon>
        <taxon>Orchidaceae</taxon>
        <taxon>Epidendroideae</taxon>
        <taxon>Malaxideae</taxon>
        <taxon>Dendrobiinae</taxon>
        <taxon>Dendrobium</taxon>
    </lineage>
</organism>
<dbReference type="Proteomes" id="UP000233837">
    <property type="component" value="Unassembled WGS sequence"/>
</dbReference>
<dbReference type="STRING" id="906689.A0A2I0X7U4"/>
<dbReference type="EMBL" id="KZ502070">
    <property type="protein sequence ID" value="PKU83987.1"/>
    <property type="molecule type" value="Genomic_DNA"/>
</dbReference>
<dbReference type="AlphaFoldDB" id="A0A2I0X7U4"/>
<accession>A0A2I0X7U4</accession>